<evidence type="ECO:0000313" key="8">
    <source>
        <dbReference type="Proteomes" id="UP000580718"/>
    </source>
</evidence>
<dbReference type="GO" id="GO:0006754">
    <property type="term" value="P:ATP biosynthetic process"/>
    <property type="evidence" value="ECO:0007669"/>
    <property type="project" value="TreeGrafter"/>
</dbReference>
<accession>A0A323V4S5</accession>
<proteinExistence type="inferred from homology"/>
<evidence type="ECO:0000256" key="2">
    <source>
        <dbReference type="ARBA" id="ARBA00022801"/>
    </source>
</evidence>
<dbReference type="InterPro" id="IPR013078">
    <property type="entry name" value="His_Pase_superF_clade-1"/>
</dbReference>
<dbReference type="PROSITE" id="PS51462">
    <property type="entry name" value="NUDIX"/>
    <property type="match status" value="1"/>
</dbReference>
<evidence type="ECO:0000313" key="5">
    <source>
        <dbReference type="EMBL" id="MBB3678461.1"/>
    </source>
</evidence>
<dbReference type="AlphaFoldDB" id="A0A323V4S5"/>
<dbReference type="InterPro" id="IPR029033">
    <property type="entry name" value="His_PPase_superfam"/>
</dbReference>
<dbReference type="EMBL" id="QKNV01000263">
    <property type="protein sequence ID" value="PZA19829.1"/>
    <property type="molecule type" value="Genomic_DNA"/>
</dbReference>
<dbReference type="InterPro" id="IPR015797">
    <property type="entry name" value="NUDIX_hydrolase-like_dom_sf"/>
</dbReference>
<evidence type="ECO:0000313" key="6">
    <source>
        <dbReference type="EMBL" id="PZA19829.1"/>
    </source>
</evidence>
<dbReference type="Proteomes" id="UP000580718">
    <property type="component" value="Unassembled WGS sequence"/>
</dbReference>
<evidence type="ECO:0000256" key="3">
    <source>
        <dbReference type="RuleBase" id="RU003476"/>
    </source>
</evidence>
<evidence type="ECO:0000313" key="7">
    <source>
        <dbReference type="Proteomes" id="UP000247602"/>
    </source>
</evidence>
<dbReference type="GO" id="GO:0004081">
    <property type="term" value="F:bis(5'-nucleosyl)-tetraphosphatase (asymmetrical) activity"/>
    <property type="evidence" value="ECO:0007669"/>
    <property type="project" value="TreeGrafter"/>
</dbReference>
<keyword evidence="2 3" id="KW-0378">Hydrolase</keyword>
<dbReference type="Proteomes" id="UP000247602">
    <property type="component" value="Unassembled WGS sequence"/>
</dbReference>
<dbReference type="InterPro" id="IPR051325">
    <property type="entry name" value="Nudix_hydrolase_domain"/>
</dbReference>
<dbReference type="EMBL" id="JACIBU010000002">
    <property type="protein sequence ID" value="MBB3678461.1"/>
    <property type="molecule type" value="Genomic_DNA"/>
</dbReference>
<gene>
    <name evidence="6" type="ORF">DMO24_18635</name>
    <name evidence="5" type="ORF">FHX36_004250</name>
</gene>
<dbReference type="PANTHER" id="PTHR21340:SF0">
    <property type="entry name" value="BIS(5'-NUCLEOSYL)-TETRAPHOSPHATASE [ASYMMETRICAL]"/>
    <property type="match status" value="1"/>
</dbReference>
<reference evidence="6 7" key="1">
    <citation type="submission" date="2018-06" db="EMBL/GenBank/DDBJ databases">
        <title>Draft genome sequence of Modestobacter versicolor CP153-2.</title>
        <authorList>
            <person name="Gundlapally S.R."/>
        </authorList>
    </citation>
    <scope>NUCLEOTIDE SEQUENCE [LARGE SCALE GENOMIC DNA]</scope>
    <source>
        <strain evidence="6 7">CP153-2</strain>
    </source>
</reference>
<dbReference type="SUPFAM" id="SSF55811">
    <property type="entry name" value="Nudix"/>
    <property type="match status" value="1"/>
</dbReference>
<organism evidence="6 7">
    <name type="scientific">Modestobacter versicolor</name>
    <dbReference type="NCBI Taxonomy" id="429133"/>
    <lineage>
        <taxon>Bacteria</taxon>
        <taxon>Bacillati</taxon>
        <taxon>Actinomycetota</taxon>
        <taxon>Actinomycetes</taxon>
        <taxon>Geodermatophilales</taxon>
        <taxon>Geodermatophilaceae</taxon>
        <taxon>Modestobacter</taxon>
    </lineage>
</organism>
<dbReference type="SUPFAM" id="SSF53254">
    <property type="entry name" value="Phosphoglycerate mutase-like"/>
    <property type="match status" value="1"/>
</dbReference>
<dbReference type="GO" id="GO:0006167">
    <property type="term" value="P:AMP biosynthetic process"/>
    <property type="evidence" value="ECO:0007669"/>
    <property type="project" value="TreeGrafter"/>
</dbReference>
<dbReference type="SMART" id="SM00855">
    <property type="entry name" value="PGAM"/>
    <property type="match status" value="1"/>
</dbReference>
<feature type="domain" description="Nudix hydrolase" evidence="4">
    <location>
        <begin position="9"/>
        <end position="136"/>
    </location>
</feature>
<evidence type="ECO:0000256" key="1">
    <source>
        <dbReference type="ARBA" id="ARBA00005582"/>
    </source>
</evidence>
<dbReference type="CDD" id="cd03673">
    <property type="entry name" value="NUDIX_Ap6A_hydrolase"/>
    <property type="match status" value="1"/>
</dbReference>
<protein>
    <submittedName>
        <fullName evidence="5">8-oxo-dGTP diphosphatase</fullName>
        <ecNumber evidence="5">3.6.1.55</ecNumber>
    </submittedName>
    <submittedName>
        <fullName evidence="6">NUDIX hydrolase</fullName>
    </submittedName>
</protein>
<reference evidence="5 8" key="2">
    <citation type="submission" date="2020-08" db="EMBL/GenBank/DDBJ databases">
        <title>Sequencing the genomes of 1000 actinobacteria strains.</title>
        <authorList>
            <person name="Klenk H.-P."/>
        </authorList>
    </citation>
    <scope>NUCLEOTIDE SEQUENCE [LARGE SCALE GENOMIC DNA]</scope>
    <source>
        <strain evidence="5 8">DSM 16678</strain>
    </source>
</reference>
<dbReference type="InterPro" id="IPR020084">
    <property type="entry name" value="NUDIX_hydrolase_CS"/>
</dbReference>
<dbReference type="PROSITE" id="PS00893">
    <property type="entry name" value="NUDIX_BOX"/>
    <property type="match status" value="1"/>
</dbReference>
<name>A0A323V4S5_9ACTN</name>
<dbReference type="InterPro" id="IPR000086">
    <property type="entry name" value="NUDIX_hydrolase_dom"/>
</dbReference>
<comment type="similarity">
    <text evidence="1 3">Belongs to the Nudix hydrolase family.</text>
</comment>
<dbReference type="RefSeq" id="WP_110553745.1">
    <property type="nucleotide sequence ID" value="NZ_JACIBU010000002.1"/>
</dbReference>
<dbReference type="EC" id="3.6.1.55" evidence="5"/>
<sequence>MRTLAEEPALIPAAGGVLWRTGPGGVLETAVVHRPKYDDWSLPKGKLDAGEHPLVAAVREVREETGLQVAVGRRSVQTRYAHRSGPKRVDYWVMQAVGGDFVPNDEVDVLRWLPVPAATALVSHDHDRAVLADLARTDVPLMPRVLLVRHASAGQRGSFDGPDEQRPLDRRGRAQSAVLTEVLPAFAPARLLSAPPVRCLETLAPLADALGLPVGEVPELGEAGFDADPQAGLATVQRLLAGDAGPGLTVVCSQGGAIPSVLLALGVRWHGTAGALWPPAAKGSVWAVGGSAGALSADYYRDFSADPAAPAGSPARTAAGRR</sequence>
<dbReference type="Gene3D" id="3.40.50.1240">
    <property type="entry name" value="Phosphoglycerate mutase-like"/>
    <property type="match status" value="1"/>
</dbReference>
<dbReference type="Pfam" id="PF00293">
    <property type="entry name" value="NUDIX"/>
    <property type="match status" value="1"/>
</dbReference>
<dbReference type="Pfam" id="PF00300">
    <property type="entry name" value="His_Phos_1"/>
    <property type="match status" value="1"/>
</dbReference>
<dbReference type="Gene3D" id="3.90.79.10">
    <property type="entry name" value="Nucleoside Triphosphate Pyrophosphohydrolase"/>
    <property type="match status" value="1"/>
</dbReference>
<dbReference type="PANTHER" id="PTHR21340">
    <property type="entry name" value="DIADENOSINE 5,5-P1,P4-TETRAPHOSPHATE PYROPHOSPHOHYDROLASE MUTT"/>
    <property type="match status" value="1"/>
</dbReference>
<dbReference type="OrthoDB" id="4287477at2"/>
<keyword evidence="7" id="KW-1185">Reference proteome</keyword>
<dbReference type="PRINTS" id="PR00502">
    <property type="entry name" value="NUDIXFAMILY"/>
</dbReference>
<dbReference type="InterPro" id="IPR020476">
    <property type="entry name" value="Nudix_hydrolase"/>
</dbReference>
<evidence type="ECO:0000259" key="4">
    <source>
        <dbReference type="PROSITE" id="PS51462"/>
    </source>
</evidence>
<comment type="caution">
    <text evidence="6">The sequence shown here is derived from an EMBL/GenBank/DDBJ whole genome shotgun (WGS) entry which is preliminary data.</text>
</comment>
<dbReference type="GO" id="GO:0035539">
    <property type="term" value="F:8-oxo-7,8-dihydrodeoxyguanosine triphosphate pyrophosphatase activity"/>
    <property type="evidence" value="ECO:0007669"/>
    <property type="project" value="UniProtKB-EC"/>
</dbReference>